<dbReference type="Proteomes" id="UP000809081">
    <property type="component" value="Unassembled WGS sequence"/>
</dbReference>
<gene>
    <name evidence="8" type="ORF">JOC31_000490</name>
</gene>
<keyword evidence="3 6" id="KW-0812">Transmembrane</keyword>
<evidence type="ECO:0000256" key="5">
    <source>
        <dbReference type="ARBA" id="ARBA00023136"/>
    </source>
</evidence>
<accession>A0ABS2PJT2</accession>
<evidence type="ECO:0000256" key="2">
    <source>
        <dbReference type="ARBA" id="ARBA00022475"/>
    </source>
</evidence>
<feature type="transmembrane region" description="Helical" evidence="6">
    <location>
        <begin position="185"/>
        <end position="203"/>
    </location>
</feature>
<dbReference type="PANTHER" id="PTHR12677">
    <property type="entry name" value="GOLGI APPARATUS MEMBRANE PROTEIN TVP38-RELATED"/>
    <property type="match status" value="1"/>
</dbReference>
<feature type="transmembrane region" description="Helical" evidence="6">
    <location>
        <begin position="84"/>
        <end position="109"/>
    </location>
</feature>
<evidence type="ECO:0000256" key="3">
    <source>
        <dbReference type="ARBA" id="ARBA00022692"/>
    </source>
</evidence>
<keyword evidence="4 6" id="KW-1133">Transmembrane helix</keyword>
<proteinExistence type="inferred from homology"/>
<evidence type="ECO:0000313" key="9">
    <source>
        <dbReference type="Proteomes" id="UP000809081"/>
    </source>
</evidence>
<dbReference type="InterPro" id="IPR032816">
    <property type="entry name" value="VTT_dom"/>
</dbReference>
<sequence>MMTRQVTDQKHVIRSLTFLGLLLSLFAFFYLRAHPQILAVGGQMQGLIQGLGVLGPLLFIALQVVQVIYPIIPGGMTSVIGHIIFGPLLGFSYNVIGIFIGSLLAFGLARRYGSSFAKAFVSDATYDKYIAYLDRKDGRFFAWFLAAAFALPGFPDDFLCMVAGLSKMSLKRFVWIFILTKPATLYLYTLLSCQGLTYLLRLFS</sequence>
<evidence type="ECO:0000259" key="7">
    <source>
        <dbReference type="Pfam" id="PF09335"/>
    </source>
</evidence>
<reference evidence="8 9" key="1">
    <citation type="submission" date="2021-01" db="EMBL/GenBank/DDBJ databases">
        <title>Genomic Encyclopedia of Type Strains, Phase IV (KMG-IV): sequencing the most valuable type-strain genomes for metagenomic binning, comparative biology and taxonomic classification.</title>
        <authorList>
            <person name="Goeker M."/>
        </authorList>
    </citation>
    <scope>NUCLEOTIDE SEQUENCE [LARGE SCALE GENOMIC DNA]</scope>
    <source>
        <strain evidence="8 9">DSM 27513</strain>
    </source>
</reference>
<feature type="transmembrane region" description="Helical" evidence="6">
    <location>
        <begin position="140"/>
        <end position="165"/>
    </location>
</feature>
<evidence type="ECO:0000256" key="6">
    <source>
        <dbReference type="RuleBase" id="RU366058"/>
    </source>
</evidence>
<protein>
    <recommendedName>
        <fullName evidence="6">TVP38/TMEM64 family membrane protein</fullName>
    </recommendedName>
</protein>
<keyword evidence="2 6" id="KW-1003">Cell membrane</keyword>
<organism evidence="8 9">
    <name type="scientific">Streptococcus saliviloxodontae</name>
    <dbReference type="NCBI Taxonomy" id="1349416"/>
    <lineage>
        <taxon>Bacteria</taxon>
        <taxon>Bacillati</taxon>
        <taxon>Bacillota</taxon>
        <taxon>Bacilli</taxon>
        <taxon>Lactobacillales</taxon>
        <taxon>Streptococcaceae</taxon>
        <taxon>Streptococcus</taxon>
    </lineage>
</organism>
<evidence type="ECO:0000256" key="1">
    <source>
        <dbReference type="ARBA" id="ARBA00004651"/>
    </source>
</evidence>
<comment type="subcellular location">
    <subcellularLocation>
        <location evidence="1 6">Cell membrane</location>
        <topology evidence="1 6">Multi-pass membrane protein</topology>
    </subcellularLocation>
</comment>
<keyword evidence="9" id="KW-1185">Reference proteome</keyword>
<dbReference type="PANTHER" id="PTHR12677:SF49">
    <property type="entry name" value="TVP38_TMEM64 FAMILY MEMBRANE PROTEIN"/>
    <property type="match status" value="1"/>
</dbReference>
<dbReference type="InterPro" id="IPR015414">
    <property type="entry name" value="TMEM64"/>
</dbReference>
<feature type="transmembrane region" description="Helical" evidence="6">
    <location>
        <begin position="12"/>
        <end position="31"/>
    </location>
</feature>
<feature type="domain" description="VTT" evidence="7">
    <location>
        <begin position="72"/>
        <end position="191"/>
    </location>
</feature>
<comment type="caution">
    <text evidence="8">The sequence shown here is derived from an EMBL/GenBank/DDBJ whole genome shotgun (WGS) entry which is preliminary data.</text>
</comment>
<dbReference type="RefSeq" id="WP_205016622.1">
    <property type="nucleotide sequence ID" value="NZ_JAFBEI010000007.1"/>
</dbReference>
<name>A0ABS2PJT2_9STRE</name>
<evidence type="ECO:0000313" key="8">
    <source>
        <dbReference type="EMBL" id="MBM7635689.1"/>
    </source>
</evidence>
<feature type="transmembrane region" description="Helical" evidence="6">
    <location>
        <begin position="51"/>
        <end position="72"/>
    </location>
</feature>
<comment type="similarity">
    <text evidence="6">Belongs to the TVP38/TMEM64 family.</text>
</comment>
<dbReference type="EMBL" id="JAFBEI010000007">
    <property type="protein sequence ID" value="MBM7635689.1"/>
    <property type="molecule type" value="Genomic_DNA"/>
</dbReference>
<evidence type="ECO:0000256" key="4">
    <source>
        <dbReference type="ARBA" id="ARBA00022989"/>
    </source>
</evidence>
<dbReference type="Pfam" id="PF09335">
    <property type="entry name" value="VTT_dom"/>
    <property type="match status" value="1"/>
</dbReference>
<keyword evidence="5 6" id="KW-0472">Membrane</keyword>